<keyword evidence="2" id="KW-0805">Transcription regulation</keyword>
<dbReference type="InParanoid" id="A0A059AH20"/>
<dbReference type="SMR" id="A0A059AH20"/>
<comment type="subcellular location">
    <subcellularLocation>
        <location evidence="1">Nucleus</location>
    </subcellularLocation>
</comment>
<dbReference type="Gramene" id="KCW52926">
    <property type="protein sequence ID" value="KCW52926"/>
    <property type="gene ID" value="EUGRSUZ_J02241"/>
</dbReference>
<evidence type="ECO:0000259" key="6">
    <source>
        <dbReference type="PROSITE" id="PS50066"/>
    </source>
</evidence>
<evidence type="ECO:0000256" key="2">
    <source>
        <dbReference type="ARBA" id="ARBA00023015"/>
    </source>
</evidence>
<dbReference type="SMART" id="SM00432">
    <property type="entry name" value="MADS"/>
    <property type="match status" value="1"/>
</dbReference>
<dbReference type="Pfam" id="PF00319">
    <property type="entry name" value="SRF-TF"/>
    <property type="match status" value="1"/>
</dbReference>
<sequence length="346" mass="38919">MGRGKLALELIPKERARRVTYEKRRKGLVKKAHEFTTLCGVDACMIIYGPEGSATAAEPMVWPSSPEKVKLVIEQYRSEGADRRAKRTVGLPEFFVNRKRKVDAELAKARLANWKVKYPVSEAPIEGLSEEDLRRLLGSLGHKLEAAKARLAVMKEDAMRRSSGYVSDHHMHADDLVYHHHMNGLFQNQIAPMPMKQQPPPLDVNPLHLDLPYHMMQQQQPLFDPEANSSISMPSEWWGQRIQYPNHCLCGNVPPQQNFQFTNLNLEGMMLSETSAYSPVLGNMSGSTPSFGACHNVPIVQPAPPPAPLSVMQCDPIPTQMMQASSQGNHQFHDYHVVLNKTIRES</sequence>
<dbReference type="CDD" id="cd00266">
    <property type="entry name" value="MADS_SRF_like"/>
    <property type="match status" value="1"/>
</dbReference>
<dbReference type="Gene3D" id="3.40.1810.10">
    <property type="entry name" value="Transcription factor, MADS-box"/>
    <property type="match status" value="1"/>
</dbReference>
<dbReference type="InterPro" id="IPR036879">
    <property type="entry name" value="TF_MADSbox_sf"/>
</dbReference>
<evidence type="ECO:0000256" key="1">
    <source>
        <dbReference type="ARBA" id="ARBA00004123"/>
    </source>
</evidence>
<dbReference type="GO" id="GO:0045944">
    <property type="term" value="P:positive regulation of transcription by RNA polymerase II"/>
    <property type="evidence" value="ECO:0007669"/>
    <property type="project" value="InterPro"/>
</dbReference>
<dbReference type="GO" id="GO:0000981">
    <property type="term" value="F:DNA-binding transcription factor activity, RNA polymerase II-specific"/>
    <property type="evidence" value="ECO:0000318"/>
    <property type="project" value="GO_Central"/>
</dbReference>
<evidence type="ECO:0000256" key="4">
    <source>
        <dbReference type="ARBA" id="ARBA00023163"/>
    </source>
</evidence>
<proteinExistence type="predicted"/>
<dbReference type="KEGG" id="egr:104423906"/>
<dbReference type="OrthoDB" id="601557at2759"/>
<dbReference type="GO" id="GO:0000978">
    <property type="term" value="F:RNA polymerase II cis-regulatory region sequence-specific DNA binding"/>
    <property type="evidence" value="ECO:0000318"/>
    <property type="project" value="GO_Central"/>
</dbReference>
<dbReference type="PANTHER" id="PTHR11945">
    <property type="entry name" value="MADS BOX PROTEIN"/>
    <property type="match status" value="1"/>
</dbReference>
<dbReference type="AlphaFoldDB" id="A0A059AH20"/>
<feature type="domain" description="MADS-box" evidence="6">
    <location>
        <begin position="1"/>
        <end position="52"/>
    </location>
</feature>
<protein>
    <recommendedName>
        <fullName evidence="6">MADS-box domain-containing protein</fullName>
    </recommendedName>
</protein>
<keyword evidence="3" id="KW-0238">DNA-binding</keyword>
<dbReference type="OMA" id="NFARAPL"/>
<gene>
    <name evidence="7" type="ORF">EUGRSUZ_J02241</name>
</gene>
<dbReference type="InterPro" id="IPR002100">
    <property type="entry name" value="TF_MADSbox"/>
</dbReference>
<dbReference type="STRING" id="71139.A0A059AH20"/>
<dbReference type="GO" id="GO:0006357">
    <property type="term" value="P:regulation of transcription by RNA polymerase II"/>
    <property type="evidence" value="ECO:0000318"/>
    <property type="project" value="GO_Central"/>
</dbReference>
<evidence type="ECO:0000256" key="5">
    <source>
        <dbReference type="ARBA" id="ARBA00023242"/>
    </source>
</evidence>
<organism evidence="7">
    <name type="scientific">Eucalyptus grandis</name>
    <name type="common">Flooded gum</name>
    <dbReference type="NCBI Taxonomy" id="71139"/>
    <lineage>
        <taxon>Eukaryota</taxon>
        <taxon>Viridiplantae</taxon>
        <taxon>Streptophyta</taxon>
        <taxon>Embryophyta</taxon>
        <taxon>Tracheophyta</taxon>
        <taxon>Spermatophyta</taxon>
        <taxon>Magnoliopsida</taxon>
        <taxon>eudicotyledons</taxon>
        <taxon>Gunneridae</taxon>
        <taxon>Pentapetalae</taxon>
        <taxon>rosids</taxon>
        <taxon>malvids</taxon>
        <taxon>Myrtales</taxon>
        <taxon>Myrtaceae</taxon>
        <taxon>Myrtoideae</taxon>
        <taxon>Eucalypteae</taxon>
        <taxon>Eucalyptus</taxon>
    </lineage>
</organism>
<evidence type="ECO:0000313" key="7">
    <source>
        <dbReference type="EMBL" id="KCW52926.1"/>
    </source>
</evidence>
<dbReference type="SUPFAM" id="SSF55455">
    <property type="entry name" value="SRF-like"/>
    <property type="match status" value="1"/>
</dbReference>
<keyword evidence="5" id="KW-0539">Nucleus</keyword>
<accession>A0A059AH20</accession>
<dbReference type="GO" id="GO:0046983">
    <property type="term" value="F:protein dimerization activity"/>
    <property type="evidence" value="ECO:0007669"/>
    <property type="project" value="InterPro"/>
</dbReference>
<dbReference type="PROSITE" id="PS50066">
    <property type="entry name" value="MADS_BOX_2"/>
    <property type="match status" value="1"/>
</dbReference>
<reference evidence="7" key="1">
    <citation type="submission" date="2013-07" db="EMBL/GenBank/DDBJ databases">
        <title>The genome of Eucalyptus grandis.</title>
        <authorList>
            <person name="Schmutz J."/>
            <person name="Hayes R."/>
            <person name="Myburg A."/>
            <person name="Tuskan G."/>
            <person name="Grattapaglia D."/>
            <person name="Rokhsar D.S."/>
        </authorList>
    </citation>
    <scope>NUCLEOTIDE SEQUENCE</scope>
    <source>
        <tissue evidence="7">Leaf extractions</tissue>
    </source>
</reference>
<evidence type="ECO:0000256" key="3">
    <source>
        <dbReference type="ARBA" id="ARBA00023125"/>
    </source>
</evidence>
<dbReference type="FunCoup" id="A0A059AH20">
    <property type="interactions" value="30"/>
</dbReference>
<dbReference type="eggNOG" id="KOG0014">
    <property type="taxonomic scope" value="Eukaryota"/>
</dbReference>
<dbReference type="PRINTS" id="PR00404">
    <property type="entry name" value="MADSDOMAIN"/>
</dbReference>
<name>A0A059AH20_EUCGR</name>
<dbReference type="GO" id="GO:0005634">
    <property type="term" value="C:nucleus"/>
    <property type="evidence" value="ECO:0007669"/>
    <property type="project" value="UniProtKB-SubCell"/>
</dbReference>
<dbReference type="InterPro" id="IPR033897">
    <property type="entry name" value="SRF-like_MADS-box"/>
</dbReference>
<dbReference type="PANTHER" id="PTHR11945:SF176">
    <property type="entry name" value="MADS-BOX TRANSCRIPTION FACTOR FAMILY PROTEIN"/>
    <property type="match status" value="1"/>
</dbReference>
<dbReference type="EMBL" id="KK198762">
    <property type="protein sequence ID" value="KCW52926.1"/>
    <property type="molecule type" value="Genomic_DNA"/>
</dbReference>
<keyword evidence="4" id="KW-0804">Transcription</keyword>